<dbReference type="InterPro" id="IPR003347">
    <property type="entry name" value="JmjC_dom"/>
</dbReference>
<dbReference type="OrthoDB" id="47172at2759"/>
<dbReference type="RefSeq" id="XP_030643434.1">
    <property type="nucleotide sequence ID" value="XM_030787574.1"/>
</dbReference>
<feature type="compositionally biased region" description="Basic and acidic residues" evidence="4">
    <location>
        <begin position="398"/>
        <end position="425"/>
    </location>
</feature>
<evidence type="ECO:0000313" key="7">
    <source>
        <dbReference type="RefSeq" id="XP_030643434.1"/>
    </source>
</evidence>
<evidence type="ECO:0000256" key="4">
    <source>
        <dbReference type="SAM" id="MobiDB-lite"/>
    </source>
</evidence>
<dbReference type="GeneID" id="115823516"/>
<dbReference type="InterPro" id="IPR014710">
    <property type="entry name" value="RmlC-like_jellyroll"/>
</dbReference>
<dbReference type="InterPro" id="IPR041667">
    <property type="entry name" value="Cupin_8"/>
</dbReference>
<dbReference type="InParanoid" id="A0A6J2WGM2"/>
<organism evidence="6 7">
    <name type="scientific">Chanos chanos</name>
    <name type="common">Milkfish</name>
    <name type="synonym">Mugil chanos</name>
    <dbReference type="NCBI Taxonomy" id="29144"/>
    <lineage>
        <taxon>Eukaryota</taxon>
        <taxon>Metazoa</taxon>
        <taxon>Chordata</taxon>
        <taxon>Craniata</taxon>
        <taxon>Vertebrata</taxon>
        <taxon>Euteleostomi</taxon>
        <taxon>Actinopterygii</taxon>
        <taxon>Neopterygii</taxon>
        <taxon>Teleostei</taxon>
        <taxon>Ostariophysi</taxon>
        <taxon>Gonorynchiformes</taxon>
        <taxon>Chanidae</taxon>
        <taxon>Chanos</taxon>
    </lineage>
</organism>
<evidence type="ECO:0000256" key="2">
    <source>
        <dbReference type="ARBA" id="ARBA00022490"/>
    </source>
</evidence>
<keyword evidence="2" id="KW-0963">Cytoplasm</keyword>
<dbReference type="AlphaFoldDB" id="A0A6J2WGM2"/>
<feature type="domain" description="JmjC" evidence="5">
    <location>
        <begin position="103"/>
        <end position="267"/>
    </location>
</feature>
<dbReference type="SUPFAM" id="SSF51197">
    <property type="entry name" value="Clavaminate synthase-like"/>
    <property type="match status" value="1"/>
</dbReference>
<dbReference type="PANTHER" id="PTHR12461">
    <property type="entry name" value="HYPOXIA-INDUCIBLE FACTOR 1 ALPHA INHIBITOR-RELATED"/>
    <property type="match status" value="1"/>
</dbReference>
<reference evidence="7" key="1">
    <citation type="submission" date="2025-08" db="UniProtKB">
        <authorList>
            <consortium name="RefSeq"/>
        </authorList>
    </citation>
    <scope>IDENTIFICATION</scope>
</reference>
<feature type="region of interest" description="Disordered" evidence="4">
    <location>
        <begin position="363"/>
        <end position="438"/>
    </location>
</feature>
<dbReference type="FunCoup" id="A0A6J2WGM2">
    <property type="interactions" value="660"/>
</dbReference>
<comment type="subcellular location">
    <subcellularLocation>
        <location evidence="1">Cytoplasm</location>
    </subcellularLocation>
</comment>
<feature type="region of interest" description="Disordered" evidence="4">
    <location>
        <begin position="316"/>
        <end position="342"/>
    </location>
</feature>
<gene>
    <name evidence="7" type="primary">hspbap1</name>
</gene>
<sequence>MNTKPFTPEEARKIVECLEKPAVFLNMTTGWPAVAWTVEHLSAALKDKTIKFRIGKRCTEKAPQFETHCSYIEATLGEFLCWTAGLTGSCIGSFTDYPLSEYWVYADYKYIALLFQDKDTMFQDVVWSDFGYPGRNGRESTLWIGTEGANTPCHLDCYGCNLVFQVQGRKRWHLFPPEDTDCLYPTRIPYEESSVFSQVNVLQPDLTKFPAFSKARAHVVTLQPGQVLFVPRHWWHYVESVDPVTVSVNSWIELEVDHKARVGEALTKTIVCALKTTPSHDNNDDWLNPTEESVASHDENMQYLNLAMQAYIGRGAHTGERSATENRASTRPPKRDSSGCLKKQSIDKIPVFTVPFGPHLIPVTYDRSLPRNLSGTSHKERLKSQDSDRGLPQQSPKARPDDDWERDQALTEERRLVAHRREETSRSSGDPGKADNEKCGTISTNDVLECLVHPDVIALVVKMMMDRQNEIDCG</sequence>
<proteinExistence type="predicted"/>
<evidence type="ECO:0000256" key="3">
    <source>
        <dbReference type="ARBA" id="ARBA00037342"/>
    </source>
</evidence>
<dbReference type="Gene3D" id="2.60.120.10">
    <property type="entry name" value="Jelly Rolls"/>
    <property type="match status" value="1"/>
</dbReference>
<name>A0A6J2WGM2_CHACN</name>
<comment type="function">
    <text evidence="3">May play a role in cellular stress response.</text>
</comment>
<dbReference type="CTD" id="79663"/>
<dbReference type="PROSITE" id="PS51184">
    <property type="entry name" value="JMJC"/>
    <property type="match status" value="1"/>
</dbReference>
<dbReference type="PANTHER" id="PTHR12461:SF43">
    <property type="entry name" value="HSPB1-ASSOCIATED PROTEIN 1"/>
    <property type="match status" value="1"/>
</dbReference>
<dbReference type="SMART" id="SM00558">
    <property type="entry name" value="JmjC"/>
    <property type="match status" value="1"/>
</dbReference>
<evidence type="ECO:0000259" key="5">
    <source>
        <dbReference type="PROSITE" id="PS51184"/>
    </source>
</evidence>
<dbReference type="GO" id="GO:0005737">
    <property type="term" value="C:cytoplasm"/>
    <property type="evidence" value="ECO:0007669"/>
    <property type="project" value="UniProtKB-SubCell"/>
</dbReference>
<feature type="compositionally biased region" description="Basic and acidic residues" evidence="4">
    <location>
        <begin position="377"/>
        <end position="389"/>
    </location>
</feature>
<protein>
    <submittedName>
        <fullName evidence="7">HSPB1-associated protein 1 homolog</fullName>
    </submittedName>
</protein>
<accession>A0A6J2WGM2</accession>
<keyword evidence="6" id="KW-1185">Reference proteome</keyword>
<evidence type="ECO:0000256" key="1">
    <source>
        <dbReference type="ARBA" id="ARBA00004496"/>
    </source>
</evidence>
<dbReference type="Pfam" id="PF13621">
    <property type="entry name" value="Cupin_8"/>
    <property type="match status" value="1"/>
</dbReference>
<dbReference type="Proteomes" id="UP000504632">
    <property type="component" value="Chromosome 10"/>
</dbReference>
<evidence type="ECO:0000313" key="6">
    <source>
        <dbReference type="Proteomes" id="UP000504632"/>
    </source>
</evidence>